<name>A0A3N4KBZ4_9PEZI</name>
<keyword evidence="3" id="KW-1185">Reference proteome</keyword>
<dbReference type="AlphaFoldDB" id="A0A3N4KBZ4"/>
<gene>
    <name evidence="2" type="ORF">P167DRAFT_549297</name>
</gene>
<organism evidence="2 3">
    <name type="scientific">Morchella conica CCBAS932</name>
    <dbReference type="NCBI Taxonomy" id="1392247"/>
    <lineage>
        <taxon>Eukaryota</taxon>
        <taxon>Fungi</taxon>
        <taxon>Dikarya</taxon>
        <taxon>Ascomycota</taxon>
        <taxon>Pezizomycotina</taxon>
        <taxon>Pezizomycetes</taxon>
        <taxon>Pezizales</taxon>
        <taxon>Morchellaceae</taxon>
        <taxon>Morchella</taxon>
    </lineage>
</organism>
<keyword evidence="1" id="KW-0732">Signal</keyword>
<dbReference type="Proteomes" id="UP000277580">
    <property type="component" value="Unassembled WGS sequence"/>
</dbReference>
<evidence type="ECO:0000313" key="3">
    <source>
        <dbReference type="Proteomes" id="UP000277580"/>
    </source>
</evidence>
<feature type="chain" id="PRO_5018294459" description="Cyanovirin-N domain-containing protein" evidence="1">
    <location>
        <begin position="19"/>
        <end position="156"/>
    </location>
</feature>
<dbReference type="EMBL" id="ML119170">
    <property type="protein sequence ID" value="RPB08026.1"/>
    <property type="molecule type" value="Genomic_DNA"/>
</dbReference>
<evidence type="ECO:0000256" key="1">
    <source>
        <dbReference type="SAM" id="SignalP"/>
    </source>
</evidence>
<accession>A0A3N4KBZ4</accession>
<protein>
    <recommendedName>
        <fullName evidence="4">Cyanovirin-N domain-containing protein</fullName>
    </recommendedName>
</protein>
<dbReference type="OrthoDB" id="5325987at2759"/>
<proteinExistence type="predicted"/>
<evidence type="ECO:0000313" key="2">
    <source>
        <dbReference type="EMBL" id="RPB08026.1"/>
    </source>
</evidence>
<feature type="signal peptide" evidence="1">
    <location>
        <begin position="1"/>
        <end position="18"/>
    </location>
</feature>
<dbReference type="InParanoid" id="A0A3N4KBZ4"/>
<sequence length="156" mass="16695">MQFFVITFAITLLTLTRAHPTAQAAHPHLLTPRAPTIQCRTTGSSPSIADLRSLGAINLFADGRGFCLTTGALCPGQFNNFCVEGGGVTETVLARKGNLVVTARGNKKNMQLLCGDLQRGIDDLRSRCEKDGKVEGSVQFEGKEGRGYVTVEVKNG</sequence>
<reference evidence="2 3" key="1">
    <citation type="journal article" date="2018" name="Nat. Ecol. Evol.">
        <title>Pezizomycetes genomes reveal the molecular basis of ectomycorrhizal truffle lifestyle.</title>
        <authorList>
            <person name="Murat C."/>
            <person name="Payen T."/>
            <person name="Noel B."/>
            <person name="Kuo A."/>
            <person name="Morin E."/>
            <person name="Chen J."/>
            <person name="Kohler A."/>
            <person name="Krizsan K."/>
            <person name="Balestrini R."/>
            <person name="Da Silva C."/>
            <person name="Montanini B."/>
            <person name="Hainaut M."/>
            <person name="Levati E."/>
            <person name="Barry K.W."/>
            <person name="Belfiori B."/>
            <person name="Cichocki N."/>
            <person name="Clum A."/>
            <person name="Dockter R.B."/>
            <person name="Fauchery L."/>
            <person name="Guy J."/>
            <person name="Iotti M."/>
            <person name="Le Tacon F."/>
            <person name="Lindquist E.A."/>
            <person name="Lipzen A."/>
            <person name="Malagnac F."/>
            <person name="Mello A."/>
            <person name="Molinier V."/>
            <person name="Miyauchi S."/>
            <person name="Poulain J."/>
            <person name="Riccioni C."/>
            <person name="Rubini A."/>
            <person name="Sitrit Y."/>
            <person name="Splivallo R."/>
            <person name="Traeger S."/>
            <person name="Wang M."/>
            <person name="Zifcakova L."/>
            <person name="Wipf D."/>
            <person name="Zambonelli A."/>
            <person name="Paolocci F."/>
            <person name="Nowrousian M."/>
            <person name="Ottonello S."/>
            <person name="Baldrian P."/>
            <person name="Spatafora J.W."/>
            <person name="Henrissat B."/>
            <person name="Nagy L.G."/>
            <person name="Aury J.M."/>
            <person name="Wincker P."/>
            <person name="Grigoriev I.V."/>
            <person name="Bonfante P."/>
            <person name="Martin F.M."/>
        </authorList>
    </citation>
    <scope>NUCLEOTIDE SEQUENCE [LARGE SCALE GENOMIC DNA]</scope>
    <source>
        <strain evidence="2 3">CCBAS932</strain>
    </source>
</reference>
<evidence type="ECO:0008006" key="4">
    <source>
        <dbReference type="Google" id="ProtNLM"/>
    </source>
</evidence>